<evidence type="ECO:0000313" key="2">
    <source>
        <dbReference type="EMBL" id="PMD40015.1"/>
    </source>
</evidence>
<gene>
    <name evidence="2" type="ORF">L207DRAFT_35536</name>
</gene>
<sequence length="146" mass="16262">MALKSLHPNKHFEHRKYLTLVLPSPITFYRHPLLVASPNLRPPMNRLETIHSQSSAGEPSPYFAHKAMVLGRQPSRAERSAAKNIKDAKKKGWRASMQRGDKKVKKDRIGDGASSAGWTDVSRDSAFGHKQSRGNGDEKSSKCAIM</sequence>
<dbReference type="EMBL" id="KZ613946">
    <property type="protein sequence ID" value="PMD40015.1"/>
    <property type="molecule type" value="Genomic_DNA"/>
</dbReference>
<feature type="region of interest" description="Disordered" evidence="1">
    <location>
        <begin position="73"/>
        <end position="146"/>
    </location>
</feature>
<reference evidence="2 3" key="1">
    <citation type="submission" date="2016-04" db="EMBL/GenBank/DDBJ databases">
        <title>A degradative enzymes factory behind the ericoid mycorrhizal symbiosis.</title>
        <authorList>
            <consortium name="DOE Joint Genome Institute"/>
            <person name="Martino E."/>
            <person name="Morin E."/>
            <person name="Grelet G."/>
            <person name="Kuo A."/>
            <person name="Kohler A."/>
            <person name="Daghino S."/>
            <person name="Barry K."/>
            <person name="Choi C."/>
            <person name="Cichocki N."/>
            <person name="Clum A."/>
            <person name="Copeland A."/>
            <person name="Hainaut M."/>
            <person name="Haridas S."/>
            <person name="Labutti K."/>
            <person name="Lindquist E."/>
            <person name="Lipzen A."/>
            <person name="Khouja H.-R."/>
            <person name="Murat C."/>
            <person name="Ohm R."/>
            <person name="Olson A."/>
            <person name="Spatafora J."/>
            <person name="Veneault-Fourrey C."/>
            <person name="Henrissat B."/>
            <person name="Grigoriev I."/>
            <person name="Martin F."/>
            <person name="Perotto S."/>
        </authorList>
    </citation>
    <scope>NUCLEOTIDE SEQUENCE [LARGE SCALE GENOMIC DNA]</scope>
    <source>
        <strain evidence="2 3">F</strain>
    </source>
</reference>
<organism evidence="2 3">
    <name type="scientific">Hyaloscypha variabilis (strain UAMH 11265 / GT02V1 / F)</name>
    <name type="common">Meliniomyces variabilis</name>
    <dbReference type="NCBI Taxonomy" id="1149755"/>
    <lineage>
        <taxon>Eukaryota</taxon>
        <taxon>Fungi</taxon>
        <taxon>Dikarya</taxon>
        <taxon>Ascomycota</taxon>
        <taxon>Pezizomycotina</taxon>
        <taxon>Leotiomycetes</taxon>
        <taxon>Helotiales</taxon>
        <taxon>Hyaloscyphaceae</taxon>
        <taxon>Hyaloscypha</taxon>
        <taxon>Hyaloscypha variabilis</taxon>
    </lineage>
</organism>
<evidence type="ECO:0000313" key="3">
    <source>
        <dbReference type="Proteomes" id="UP000235786"/>
    </source>
</evidence>
<dbReference type="STRING" id="1149755.A0A2J6RNA7"/>
<accession>A0A2J6RNA7</accession>
<keyword evidence="3" id="KW-1185">Reference proteome</keyword>
<feature type="compositionally biased region" description="Basic and acidic residues" evidence="1">
    <location>
        <begin position="135"/>
        <end position="146"/>
    </location>
</feature>
<protein>
    <submittedName>
        <fullName evidence="2">Uncharacterized protein</fullName>
    </submittedName>
</protein>
<evidence type="ECO:0000256" key="1">
    <source>
        <dbReference type="SAM" id="MobiDB-lite"/>
    </source>
</evidence>
<proteinExistence type="predicted"/>
<name>A0A2J6RNA7_HYAVF</name>
<dbReference type="Proteomes" id="UP000235786">
    <property type="component" value="Unassembled WGS sequence"/>
</dbReference>
<dbReference type="AlphaFoldDB" id="A0A2J6RNA7"/>
<feature type="compositionally biased region" description="Basic and acidic residues" evidence="1">
    <location>
        <begin position="75"/>
        <end position="87"/>
    </location>
</feature>